<evidence type="ECO:0000256" key="1">
    <source>
        <dbReference type="SAM" id="SignalP"/>
    </source>
</evidence>
<proteinExistence type="predicted"/>
<protein>
    <submittedName>
        <fullName evidence="2">YHS domain-containing (Seleno)protein</fullName>
    </submittedName>
</protein>
<evidence type="ECO:0000313" key="2">
    <source>
        <dbReference type="EMBL" id="MFD1002570.1"/>
    </source>
</evidence>
<dbReference type="NCBIfam" id="NF041384">
    <property type="entry name" value="YHS_seleno_dom"/>
    <property type="match status" value="1"/>
</dbReference>
<evidence type="ECO:0000313" key="3">
    <source>
        <dbReference type="Proteomes" id="UP001597112"/>
    </source>
</evidence>
<feature type="chain" id="PRO_5047422740" evidence="1">
    <location>
        <begin position="20"/>
        <end position="152"/>
    </location>
</feature>
<dbReference type="EMBL" id="JBHTKA010000008">
    <property type="protein sequence ID" value="MFD1002570.1"/>
    <property type="molecule type" value="Genomic_DNA"/>
</dbReference>
<name>A0ABW3KAX6_9BACT</name>
<dbReference type="RefSeq" id="WP_377583864.1">
    <property type="nucleotide sequence ID" value="NZ_JBHTKA010000008.1"/>
</dbReference>
<gene>
    <name evidence="2" type="ORF">ACFQ21_24810</name>
</gene>
<keyword evidence="3" id="KW-1185">Reference proteome</keyword>
<accession>A0ABW3KAX6</accession>
<comment type="caution">
    <text evidence="2">The sequence shown here is derived from an EMBL/GenBank/DDBJ whole genome shotgun (WGS) entry which is preliminary data.</text>
</comment>
<sequence>MRQGIAIALVLIAHVSAHAQTERLRAEHFNVKKSIALQGYDPVSYFDGKPAEGQESVSYTYKGITYFFTGHVNLNKFKISPDKYEPAYGGWCAYAMGETGEKVKVDPETFKIIDGKLYLFYNFWGNNTLEDWNKNQQKLKDAGDRNWKRIVQ</sequence>
<dbReference type="Proteomes" id="UP001597112">
    <property type="component" value="Unassembled WGS sequence"/>
</dbReference>
<keyword evidence="1" id="KW-0732">Signal</keyword>
<feature type="signal peptide" evidence="1">
    <location>
        <begin position="1"/>
        <end position="19"/>
    </location>
</feature>
<organism evidence="2 3">
    <name type="scientific">Ohtaekwangia kribbensis</name>
    <dbReference type="NCBI Taxonomy" id="688913"/>
    <lineage>
        <taxon>Bacteria</taxon>
        <taxon>Pseudomonadati</taxon>
        <taxon>Bacteroidota</taxon>
        <taxon>Cytophagia</taxon>
        <taxon>Cytophagales</taxon>
        <taxon>Fulvivirgaceae</taxon>
        <taxon>Ohtaekwangia</taxon>
    </lineage>
</organism>
<reference evidence="3" key="1">
    <citation type="journal article" date="2019" name="Int. J. Syst. Evol. Microbiol.">
        <title>The Global Catalogue of Microorganisms (GCM) 10K type strain sequencing project: providing services to taxonomists for standard genome sequencing and annotation.</title>
        <authorList>
            <consortium name="The Broad Institute Genomics Platform"/>
            <consortium name="The Broad Institute Genome Sequencing Center for Infectious Disease"/>
            <person name="Wu L."/>
            <person name="Ma J."/>
        </authorList>
    </citation>
    <scope>NUCLEOTIDE SEQUENCE [LARGE SCALE GENOMIC DNA]</scope>
    <source>
        <strain evidence="3">CCUG 58938</strain>
    </source>
</reference>